<dbReference type="InterPro" id="IPR011059">
    <property type="entry name" value="Metal-dep_hydrolase_composite"/>
</dbReference>
<dbReference type="GO" id="GO:0016812">
    <property type="term" value="F:hydrolase activity, acting on carbon-nitrogen (but not peptide) bonds, in cyclic amides"/>
    <property type="evidence" value="ECO:0007669"/>
    <property type="project" value="TreeGrafter"/>
</dbReference>
<name>A0A926DRV8_9FIRM</name>
<keyword evidence="4" id="KW-1185">Reference proteome</keyword>
<proteinExistence type="predicted"/>
<comment type="caution">
    <text evidence="3">The sequence shown here is derived from an EMBL/GenBank/DDBJ whole genome shotgun (WGS) entry which is preliminary data.</text>
</comment>
<reference evidence="3" key="1">
    <citation type="submission" date="2020-08" db="EMBL/GenBank/DDBJ databases">
        <title>Genome public.</title>
        <authorList>
            <person name="Liu C."/>
            <person name="Sun Q."/>
        </authorList>
    </citation>
    <scope>NUCLEOTIDE SEQUENCE</scope>
    <source>
        <strain evidence="3">NSJ-32</strain>
    </source>
</reference>
<dbReference type="Gene3D" id="3.20.20.140">
    <property type="entry name" value="Metal-dependent hydrolases"/>
    <property type="match status" value="1"/>
</dbReference>
<evidence type="ECO:0000313" key="3">
    <source>
        <dbReference type="EMBL" id="MBC8543451.1"/>
    </source>
</evidence>
<dbReference type="SUPFAM" id="SSF51338">
    <property type="entry name" value="Composite domain of metallo-dependent hydrolases"/>
    <property type="match status" value="1"/>
</dbReference>
<dbReference type="Proteomes" id="UP000657006">
    <property type="component" value="Unassembled WGS sequence"/>
</dbReference>
<dbReference type="PANTHER" id="PTHR11647:SF1">
    <property type="entry name" value="COLLAPSIN RESPONSE MEDIATOR PROTEIN"/>
    <property type="match status" value="1"/>
</dbReference>
<evidence type="ECO:0000313" key="4">
    <source>
        <dbReference type="Proteomes" id="UP000657006"/>
    </source>
</evidence>
<dbReference type="PANTHER" id="PTHR11647">
    <property type="entry name" value="HYDRANTOINASE/DIHYDROPYRIMIDINASE FAMILY MEMBER"/>
    <property type="match status" value="1"/>
</dbReference>
<dbReference type="InterPro" id="IPR006680">
    <property type="entry name" value="Amidohydro-rel"/>
</dbReference>
<dbReference type="InterPro" id="IPR032466">
    <property type="entry name" value="Metal_Hydrolase"/>
</dbReference>
<feature type="domain" description="Amidohydrolase-related" evidence="2">
    <location>
        <begin position="54"/>
        <end position="435"/>
    </location>
</feature>
<evidence type="ECO:0000259" key="2">
    <source>
        <dbReference type="Pfam" id="PF01979"/>
    </source>
</evidence>
<comment type="cofactor">
    <cofactor evidence="1">
        <name>Zn(2+)</name>
        <dbReference type="ChEBI" id="CHEBI:29105"/>
    </cofactor>
</comment>
<protein>
    <submittedName>
        <fullName evidence="3">Amidohydrolase family protein</fullName>
    </submittedName>
</protein>
<organism evidence="3 4">
    <name type="scientific">Bianquea renquensis</name>
    <dbReference type="NCBI Taxonomy" id="2763661"/>
    <lineage>
        <taxon>Bacteria</taxon>
        <taxon>Bacillati</taxon>
        <taxon>Bacillota</taxon>
        <taxon>Clostridia</taxon>
        <taxon>Eubacteriales</taxon>
        <taxon>Bianqueaceae</taxon>
        <taxon>Bianquea</taxon>
    </lineage>
</organism>
<sequence length="455" mass="50445">MRVELDLAINDGSVIDTEKRRRRPLNVGIRGDKIVAVTAQKLKAKRVIDACGLIVSPGFIDVHAHLDGDAYGGELAACQGITTSIGGNCGLSPIEMEDFFQAQERDGYPIHQAEYVGHSFSLRREAGLKNPYVPASPEQIARMECLAQKALEEGACGISFGLDYSPGASLEEIRALAALCAAKDRVMPVHTRLFTRYDLDSLTEILSIARDTGVRLLFSHFVYQYGEGDLDSALEIVDKARDAGLDIHIDSGMYTDWATYIHTATYDLQTIHDNGMHFHDMMVATGPYIGQRLDFELYAKIRNEYPDESIIYCNHLKDEAHRTLRCPYAMPSTDMGAYSPGEGHPQIAGTFPKFIKDMVRIRGELSLEEALSKATLLPARLFAIPGKGKIEEGFDADLTVFDFDRLSDLAVYPDQGRPDAKPVGIEYVMVAGNLVVDQGIYQNSQRPGRVIRYMR</sequence>
<evidence type="ECO:0000256" key="1">
    <source>
        <dbReference type="ARBA" id="ARBA00001947"/>
    </source>
</evidence>
<accession>A0A926DRV8</accession>
<dbReference type="SUPFAM" id="SSF51556">
    <property type="entry name" value="Metallo-dependent hydrolases"/>
    <property type="match status" value="1"/>
</dbReference>
<dbReference type="AlphaFoldDB" id="A0A926DRV8"/>
<dbReference type="EMBL" id="JACRSQ010000009">
    <property type="protein sequence ID" value="MBC8543451.1"/>
    <property type="molecule type" value="Genomic_DNA"/>
</dbReference>
<dbReference type="Pfam" id="PF01979">
    <property type="entry name" value="Amidohydro_1"/>
    <property type="match status" value="1"/>
</dbReference>
<gene>
    <name evidence="3" type="ORF">H8730_07830</name>
</gene>
<dbReference type="GO" id="GO:0005829">
    <property type="term" value="C:cytosol"/>
    <property type="evidence" value="ECO:0007669"/>
    <property type="project" value="TreeGrafter"/>
</dbReference>
<dbReference type="InterPro" id="IPR050378">
    <property type="entry name" value="Metallo-dep_Hydrolases_sf"/>
</dbReference>